<dbReference type="SUPFAM" id="SSF49899">
    <property type="entry name" value="Concanavalin A-like lectins/glucanases"/>
    <property type="match status" value="1"/>
</dbReference>
<dbReference type="EMBL" id="MU404362">
    <property type="protein sequence ID" value="KAI1608628.1"/>
    <property type="molecule type" value="Genomic_DNA"/>
</dbReference>
<dbReference type="SMART" id="SM00640">
    <property type="entry name" value="Glyco_32"/>
    <property type="match status" value="1"/>
</dbReference>
<reference evidence="7" key="1">
    <citation type="journal article" date="2022" name="bioRxiv">
        <title>Deciphering the potential niche of two novel black yeast fungi from a biological soil crust based on their genomes, phenotypes, and melanin regulation.</title>
        <authorList>
            <consortium name="DOE Joint Genome Institute"/>
            <person name="Carr E.C."/>
            <person name="Barton Q."/>
            <person name="Grambo S."/>
            <person name="Sullivan M."/>
            <person name="Renfro C.M."/>
            <person name="Kuo A."/>
            <person name="Pangilinan J."/>
            <person name="Lipzen A."/>
            <person name="Keymanesh K."/>
            <person name="Savage E."/>
            <person name="Barry K."/>
            <person name="Grigoriev I.V."/>
            <person name="Riekhof W.R."/>
            <person name="Harris S.S."/>
        </authorList>
    </citation>
    <scope>NUCLEOTIDE SEQUENCE</scope>
    <source>
        <strain evidence="7">JF 03-4F</strain>
    </source>
</reference>
<feature type="domain" description="Glycosyl hydrolase family 32 C-terminal" evidence="6">
    <location>
        <begin position="430"/>
        <end position="575"/>
    </location>
</feature>
<dbReference type="AlphaFoldDB" id="A0AAN6DNJ6"/>
<feature type="domain" description="Glycosyl hydrolase family 32 N-terminal" evidence="5">
    <location>
        <begin position="22"/>
        <end position="365"/>
    </location>
</feature>
<dbReference type="CDD" id="cd18621">
    <property type="entry name" value="GH32_XdINV-like"/>
    <property type="match status" value="1"/>
</dbReference>
<gene>
    <name evidence="7" type="ORF">EDD36DRAFT_458565</name>
</gene>
<dbReference type="SUPFAM" id="SSF75005">
    <property type="entry name" value="Arabinanase/levansucrase/invertase"/>
    <property type="match status" value="1"/>
</dbReference>
<evidence type="ECO:0000259" key="6">
    <source>
        <dbReference type="Pfam" id="PF08244"/>
    </source>
</evidence>
<dbReference type="Pfam" id="PF08244">
    <property type="entry name" value="Glyco_hydro_32C"/>
    <property type="match status" value="1"/>
</dbReference>
<organism evidence="7 8">
    <name type="scientific">Exophiala viscosa</name>
    <dbReference type="NCBI Taxonomy" id="2486360"/>
    <lineage>
        <taxon>Eukaryota</taxon>
        <taxon>Fungi</taxon>
        <taxon>Dikarya</taxon>
        <taxon>Ascomycota</taxon>
        <taxon>Pezizomycotina</taxon>
        <taxon>Eurotiomycetes</taxon>
        <taxon>Chaetothyriomycetidae</taxon>
        <taxon>Chaetothyriales</taxon>
        <taxon>Herpotrichiellaceae</taxon>
        <taxon>Exophiala</taxon>
    </lineage>
</organism>
<comment type="similarity">
    <text evidence="1 4">Belongs to the glycosyl hydrolase 32 family.</text>
</comment>
<evidence type="ECO:0000256" key="2">
    <source>
        <dbReference type="ARBA" id="ARBA00022801"/>
    </source>
</evidence>
<dbReference type="InterPro" id="IPR013148">
    <property type="entry name" value="Glyco_hydro_32_N"/>
</dbReference>
<accession>A0AAN6DNJ6</accession>
<proteinExistence type="inferred from homology"/>
<dbReference type="InterPro" id="IPR013320">
    <property type="entry name" value="ConA-like_dom_sf"/>
</dbReference>
<dbReference type="PANTHER" id="PTHR42800:SF3">
    <property type="entry name" value="GLYCOSYL HYDROLASE FAMILY 32 N-TERMINAL DOMAIN-CONTAINING PROTEIN"/>
    <property type="match status" value="1"/>
</dbReference>
<dbReference type="GO" id="GO:0004575">
    <property type="term" value="F:sucrose alpha-glucosidase activity"/>
    <property type="evidence" value="ECO:0007669"/>
    <property type="project" value="TreeGrafter"/>
</dbReference>
<dbReference type="Gene3D" id="2.115.10.20">
    <property type="entry name" value="Glycosyl hydrolase domain, family 43"/>
    <property type="match status" value="1"/>
</dbReference>
<evidence type="ECO:0000313" key="7">
    <source>
        <dbReference type="EMBL" id="KAI1608628.1"/>
    </source>
</evidence>
<dbReference type="InterPro" id="IPR001362">
    <property type="entry name" value="Glyco_hydro_32"/>
</dbReference>
<keyword evidence="2 4" id="KW-0378">Hydrolase</keyword>
<protein>
    <submittedName>
        <fullName evidence="7">Glycosyl hydrolase</fullName>
    </submittedName>
</protein>
<evidence type="ECO:0000256" key="1">
    <source>
        <dbReference type="ARBA" id="ARBA00009902"/>
    </source>
</evidence>
<dbReference type="Proteomes" id="UP001203852">
    <property type="component" value="Unassembled WGS sequence"/>
</dbReference>
<keyword evidence="3 4" id="KW-0326">Glycosidase</keyword>
<dbReference type="GO" id="GO:0005987">
    <property type="term" value="P:sucrose catabolic process"/>
    <property type="evidence" value="ECO:0007669"/>
    <property type="project" value="TreeGrafter"/>
</dbReference>
<evidence type="ECO:0000313" key="8">
    <source>
        <dbReference type="Proteomes" id="UP001203852"/>
    </source>
</evidence>
<name>A0AAN6DNJ6_9EURO</name>
<comment type="caution">
    <text evidence="7">The sequence shown here is derived from an EMBL/GenBank/DDBJ whole genome shotgun (WGS) entry which is preliminary data.</text>
</comment>
<sequence>MADSRVAKHGDSKRPVIRPVIHFTAQSWINDPCGPGYDPITGLYHLFYQWNPDGCDWGNMSWGHIQSRDMISWEEASMQPALFPFRPYDKEGIFTGCLVPAGSGIEMTIFYSSVKHLPFHWSTPPYPRNAAGLSMATSHDGGATWQKSENNPILEGEPAEMSVTGFRDPFVSAWPALDRLRGEQALYGLISGGVTGAGPTTFLYAVEPERLGKWKYLGPLVDIPARKQSSEKWSGNFGTNWECVNFVTLQSDSVSRDFLIIGAEGDVERKHILDGTLPPGLPARTIRQNLWMSGYLDTTVDAVKFHPTFDGFLDHGCYYAANSFVDSRSGRRILYGWIPEEDCSLDYAHEKGWNGSLAVPREIFLLKIDRVTRALRSPLHEISSMSFVEDHSESLTLITLGIRPFSEMSSIRENCRQARVFPQFSLPSLEHQSRHLCRTSHSAWSLQTVVAVSTDCGSVALYIRHNEDLSIRTTIIVSLMEETITVERTASSLREDVNKCHEQGPFTLFEAVDHHGERHWEKLHLDIVSDGDVLEIFANNRFALATMVYSGDGVANCGITACATGLHGSASFESTRIFDGLNGMKPLFS</sequence>
<dbReference type="Gene3D" id="2.60.120.560">
    <property type="entry name" value="Exo-inulinase, domain 1"/>
    <property type="match status" value="1"/>
</dbReference>
<keyword evidence="8" id="KW-1185">Reference proteome</keyword>
<dbReference type="PANTHER" id="PTHR42800">
    <property type="entry name" value="EXOINULINASE INUD (AFU_ORTHOLOGUE AFUA_5G00480)"/>
    <property type="match status" value="1"/>
</dbReference>
<dbReference type="InterPro" id="IPR013189">
    <property type="entry name" value="Glyco_hydro_32_C"/>
</dbReference>
<evidence type="ECO:0000259" key="5">
    <source>
        <dbReference type="Pfam" id="PF00251"/>
    </source>
</evidence>
<dbReference type="Pfam" id="PF00251">
    <property type="entry name" value="Glyco_hydro_32N"/>
    <property type="match status" value="1"/>
</dbReference>
<evidence type="ECO:0000256" key="3">
    <source>
        <dbReference type="ARBA" id="ARBA00023295"/>
    </source>
</evidence>
<dbReference type="InterPro" id="IPR023296">
    <property type="entry name" value="Glyco_hydro_beta-prop_sf"/>
</dbReference>
<dbReference type="GO" id="GO:0005737">
    <property type="term" value="C:cytoplasm"/>
    <property type="evidence" value="ECO:0007669"/>
    <property type="project" value="TreeGrafter"/>
</dbReference>
<evidence type="ECO:0000256" key="4">
    <source>
        <dbReference type="RuleBase" id="RU362110"/>
    </source>
</evidence>